<protein>
    <submittedName>
        <fullName evidence="1">Uncharacterized protein</fullName>
    </submittedName>
</protein>
<reference evidence="1" key="1">
    <citation type="submission" date="2020-07" db="EMBL/GenBank/DDBJ databases">
        <authorList>
            <person name="Nieuwenhuis M."/>
            <person name="Van De Peppel L.J.J."/>
        </authorList>
    </citation>
    <scope>NUCLEOTIDE SEQUENCE</scope>
    <source>
        <strain evidence="1">AP01</strain>
        <tissue evidence="1">Mycelium</tissue>
    </source>
</reference>
<organism evidence="1 2">
    <name type="scientific">Asterophora parasitica</name>
    <dbReference type="NCBI Taxonomy" id="117018"/>
    <lineage>
        <taxon>Eukaryota</taxon>
        <taxon>Fungi</taxon>
        <taxon>Dikarya</taxon>
        <taxon>Basidiomycota</taxon>
        <taxon>Agaricomycotina</taxon>
        <taxon>Agaricomycetes</taxon>
        <taxon>Agaricomycetidae</taxon>
        <taxon>Agaricales</taxon>
        <taxon>Tricholomatineae</taxon>
        <taxon>Lyophyllaceae</taxon>
        <taxon>Asterophora</taxon>
    </lineage>
</organism>
<evidence type="ECO:0000313" key="1">
    <source>
        <dbReference type="EMBL" id="KAG5643656.1"/>
    </source>
</evidence>
<dbReference type="OrthoDB" id="2563669at2759"/>
<accession>A0A9P7G5T8</accession>
<dbReference type="AlphaFoldDB" id="A0A9P7G5T8"/>
<evidence type="ECO:0000313" key="2">
    <source>
        <dbReference type="Proteomes" id="UP000775547"/>
    </source>
</evidence>
<sequence>MDASAVNVNVTVDDFDSVLSYPDQAAWQTPDPSSPTFDASTTPWWMGTYHKTDVIDASVSFNFIGPALFIYGSSGPAYGSYEVQIDSVASTFSAYAANNVSGSFLLFGASNLTYAPHTLTLRNLGAKNGDAGGNALLFDYLRTTVQLAPAGYVLMLRFVSLGVLTVEQSYGIKHDLRRGRPGPHVFRNLELQQIS</sequence>
<comment type="caution">
    <text evidence="1">The sequence shown here is derived from an EMBL/GenBank/DDBJ whole genome shotgun (WGS) entry which is preliminary data.</text>
</comment>
<dbReference type="Proteomes" id="UP000775547">
    <property type="component" value="Unassembled WGS sequence"/>
</dbReference>
<reference evidence="1" key="2">
    <citation type="submission" date="2021-10" db="EMBL/GenBank/DDBJ databases">
        <title>Phylogenomics reveals ancestral predisposition of the termite-cultivated fungus Termitomyces towards a domesticated lifestyle.</title>
        <authorList>
            <person name="Auxier B."/>
            <person name="Grum-Grzhimaylo A."/>
            <person name="Cardenas M.E."/>
            <person name="Lodge J.D."/>
            <person name="Laessoe T."/>
            <person name="Pedersen O."/>
            <person name="Smith M.E."/>
            <person name="Kuyper T.W."/>
            <person name="Franco-Molano E.A."/>
            <person name="Baroni T.J."/>
            <person name="Aanen D.K."/>
        </authorList>
    </citation>
    <scope>NUCLEOTIDE SEQUENCE</scope>
    <source>
        <strain evidence="1">AP01</strain>
        <tissue evidence="1">Mycelium</tissue>
    </source>
</reference>
<name>A0A9P7G5T8_9AGAR</name>
<gene>
    <name evidence="1" type="ORF">DXG03_000536</name>
</gene>
<dbReference type="Gene3D" id="2.60.120.260">
    <property type="entry name" value="Galactose-binding domain-like"/>
    <property type="match status" value="1"/>
</dbReference>
<proteinExistence type="predicted"/>
<dbReference type="EMBL" id="JABCKV010000101">
    <property type="protein sequence ID" value="KAG5643656.1"/>
    <property type="molecule type" value="Genomic_DNA"/>
</dbReference>
<keyword evidence="2" id="KW-1185">Reference proteome</keyword>